<dbReference type="InterPro" id="IPR036443">
    <property type="entry name" value="Znf_RanBP2_sf"/>
</dbReference>
<dbReference type="Pfam" id="PF15186">
    <property type="entry name" value="TEX13"/>
    <property type="match status" value="1"/>
</dbReference>
<evidence type="ECO:0000256" key="5">
    <source>
        <dbReference type="PROSITE-ProRule" id="PRU00322"/>
    </source>
</evidence>
<evidence type="ECO:0000256" key="2">
    <source>
        <dbReference type="ARBA" id="ARBA00022723"/>
    </source>
</evidence>
<evidence type="ECO:0000256" key="3">
    <source>
        <dbReference type="ARBA" id="ARBA00022771"/>
    </source>
</evidence>
<dbReference type="InterPro" id="IPR049367">
    <property type="entry name" value="TX13C/D_rpt"/>
</dbReference>
<keyword evidence="9" id="KW-1185">Reference proteome</keyword>
<dbReference type="KEGG" id="pdic:118498398"/>
<protein>
    <submittedName>
        <fullName evidence="10">Testis-expressed protein 13D</fullName>
    </submittedName>
</protein>
<dbReference type="FunCoup" id="A0A7E6CYX6">
    <property type="interactions" value="1"/>
</dbReference>
<dbReference type="Proteomes" id="UP000504628">
    <property type="component" value="Chromosome X"/>
</dbReference>
<dbReference type="RefSeq" id="XP_035872253.1">
    <property type="nucleotide sequence ID" value="XM_036016360.1"/>
</dbReference>
<gene>
    <name evidence="10" type="primary">TEX13D</name>
</gene>
<evidence type="ECO:0000259" key="8">
    <source>
        <dbReference type="PROSITE" id="PS50199"/>
    </source>
</evidence>
<keyword evidence="3 5" id="KW-0863">Zinc-finger</keyword>
<dbReference type="CTD" id="100132015"/>
<dbReference type="PANTHER" id="PTHR23111:SF28">
    <property type="entry name" value="TESTIS-EXPRESSED PROTEIN 13D"/>
    <property type="match status" value="1"/>
</dbReference>
<keyword evidence="2" id="KW-0479">Metal-binding</keyword>
<dbReference type="AlphaFoldDB" id="A0A7E6CYX6"/>
<feature type="region of interest" description="Disordered" evidence="7">
    <location>
        <begin position="286"/>
        <end position="423"/>
    </location>
</feature>
<evidence type="ECO:0000313" key="9">
    <source>
        <dbReference type="Proteomes" id="UP000504628"/>
    </source>
</evidence>
<evidence type="ECO:0000256" key="1">
    <source>
        <dbReference type="ARBA" id="ARBA00008287"/>
    </source>
</evidence>
<dbReference type="InterPro" id="IPR001876">
    <property type="entry name" value="Znf_RanBP2"/>
</dbReference>
<dbReference type="GO" id="GO:0003729">
    <property type="term" value="F:mRNA binding"/>
    <property type="evidence" value="ECO:0007669"/>
    <property type="project" value="TreeGrafter"/>
</dbReference>
<evidence type="ECO:0000256" key="6">
    <source>
        <dbReference type="SAM" id="Coils"/>
    </source>
</evidence>
<dbReference type="Pfam" id="PF20868">
    <property type="entry name" value="TX13_rpt"/>
    <property type="match status" value="1"/>
</dbReference>
<keyword evidence="4" id="KW-0862">Zinc</keyword>
<dbReference type="GeneID" id="118498398"/>
<feature type="compositionally biased region" description="Polar residues" evidence="7">
    <location>
        <begin position="406"/>
        <end position="416"/>
    </location>
</feature>
<feature type="domain" description="RanBP2-type" evidence="8">
    <location>
        <begin position="430"/>
        <end position="456"/>
    </location>
</feature>
<dbReference type="SUPFAM" id="SSF90209">
    <property type="entry name" value="Ran binding protein zinc finger-like"/>
    <property type="match status" value="1"/>
</dbReference>
<dbReference type="PANTHER" id="PTHR23111">
    <property type="entry name" value="ZINC FINGER PROTEIN"/>
    <property type="match status" value="1"/>
</dbReference>
<dbReference type="GO" id="GO:0008270">
    <property type="term" value="F:zinc ion binding"/>
    <property type="evidence" value="ECO:0007669"/>
    <property type="project" value="UniProtKB-KW"/>
</dbReference>
<proteinExistence type="inferred from homology"/>
<feature type="coiled-coil region" evidence="6">
    <location>
        <begin position="86"/>
        <end position="134"/>
    </location>
</feature>
<dbReference type="PROSITE" id="PS01358">
    <property type="entry name" value="ZF_RANBP2_1"/>
    <property type="match status" value="1"/>
</dbReference>
<sequence>MMASNVDYAEYASGFRHDEVISFINNEVLSNGGGPDFYTTFRSQSWSEIEDRLQAVLNDPELPSTIKRACTWSALTLGIRVGARQREQLVYRVRQLQDRVEELEGVSWALAPELQRLRKERDEMASQLRFTQAAQQQALNERDMLHGWLLQTETLAKETLLAHGIVPGPRPVQVGAMVWPLSEEQQRNVGAMGMPGCPWSQAMQPLLPVPCPFPFYPPFPMGFPPLQPLPPPPVFTEAVHAVIPPNMPPLGNNPPGPCSIVGTQEEMAPLGKQRSHSHKEGPEILQDTVPLGNINSLSQQDPERPQRMVNLSDNKNHSQEDGAVGPQRMVPTGDSYNQSQEQHLERPHSMVTMGDRNKSHSQEKDPEMPQGTVPLGGIQSQEGDPERPQASHLRGSRSLDVKQNPKKQLSQGQRFWQSKERRASASQLRKMSARRDWDCPWCKMMNFSWRKACFRCRIVYIPGELGNVNPGQTH</sequence>
<name>A0A7E6CYX6_9CHIR</name>
<accession>A0A7E6CYX6</accession>
<dbReference type="PROSITE" id="PS50199">
    <property type="entry name" value="ZF_RANBP2_2"/>
    <property type="match status" value="1"/>
</dbReference>
<evidence type="ECO:0000256" key="7">
    <source>
        <dbReference type="SAM" id="MobiDB-lite"/>
    </source>
</evidence>
<organism evidence="9 10">
    <name type="scientific">Phyllostomus discolor</name>
    <name type="common">pale spear-nosed bat</name>
    <dbReference type="NCBI Taxonomy" id="89673"/>
    <lineage>
        <taxon>Eukaryota</taxon>
        <taxon>Metazoa</taxon>
        <taxon>Chordata</taxon>
        <taxon>Craniata</taxon>
        <taxon>Vertebrata</taxon>
        <taxon>Euteleostomi</taxon>
        <taxon>Mammalia</taxon>
        <taxon>Eutheria</taxon>
        <taxon>Laurasiatheria</taxon>
        <taxon>Chiroptera</taxon>
        <taxon>Yangochiroptera</taxon>
        <taxon>Phyllostomidae</taxon>
        <taxon>Phyllostominae</taxon>
        <taxon>Phyllostomus</taxon>
    </lineage>
</organism>
<dbReference type="Gene3D" id="4.10.1060.10">
    <property type="entry name" value="Zinc finger, RanBP2-type"/>
    <property type="match status" value="1"/>
</dbReference>
<dbReference type="InterPro" id="IPR028193">
    <property type="entry name" value="TEX13A-D_N"/>
</dbReference>
<dbReference type="InParanoid" id="A0A7E6CYX6"/>
<feature type="compositionally biased region" description="Basic and acidic residues" evidence="7">
    <location>
        <begin position="355"/>
        <end position="367"/>
    </location>
</feature>
<reference evidence="10" key="1">
    <citation type="submission" date="2025-08" db="UniProtKB">
        <authorList>
            <consortium name="RefSeq"/>
        </authorList>
    </citation>
    <scope>IDENTIFICATION</scope>
    <source>
        <tissue evidence="10">Muscle</tissue>
    </source>
</reference>
<dbReference type="OrthoDB" id="9527063at2759"/>
<keyword evidence="6" id="KW-0175">Coiled coil</keyword>
<evidence type="ECO:0000256" key="4">
    <source>
        <dbReference type="ARBA" id="ARBA00022833"/>
    </source>
</evidence>
<comment type="similarity">
    <text evidence="1">Belongs to the TEX13 family.</text>
</comment>
<evidence type="ECO:0000313" key="10">
    <source>
        <dbReference type="RefSeq" id="XP_035872253.1"/>
    </source>
</evidence>